<organism evidence="1 2">
    <name type="scientific">Acipenser oxyrinchus oxyrinchus</name>
    <dbReference type="NCBI Taxonomy" id="40147"/>
    <lineage>
        <taxon>Eukaryota</taxon>
        <taxon>Metazoa</taxon>
        <taxon>Chordata</taxon>
        <taxon>Craniata</taxon>
        <taxon>Vertebrata</taxon>
        <taxon>Euteleostomi</taxon>
        <taxon>Actinopterygii</taxon>
        <taxon>Chondrostei</taxon>
        <taxon>Acipenseriformes</taxon>
        <taxon>Acipenseridae</taxon>
        <taxon>Acipenser</taxon>
    </lineage>
</organism>
<comment type="caution">
    <text evidence="1">The sequence shown here is derived from an EMBL/GenBank/DDBJ whole genome shotgun (WGS) entry which is preliminary data.</text>
</comment>
<evidence type="ECO:0000313" key="2">
    <source>
        <dbReference type="Proteomes" id="UP001230051"/>
    </source>
</evidence>
<sequence length="73" mass="7784">MEDAGSDISAHRSAIISELNNIQTTTQNLVKDLQALVALTDPEGGKLIQSQDKALSSLEVWKSIFAAAALDTE</sequence>
<reference evidence="1" key="1">
    <citation type="submission" date="2022-02" db="EMBL/GenBank/DDBJ databases">
        <title>Atlantic sturgeon de novo genome assembly.</title>
        <authorList>
            <person name="Stock M."/>
            <person name="Klopp C."/>
            <person name="Guiguen Y."/>
            <person name="Cabau C."/>
            <person name="Parinello H."/>
            <person name="Santidrian Yebra-Pimentel E."/>
            <person name="Kuhl H."/>
            <person name="Dirks R.P."/>
            <person name="Guessner J."/>
            <person name="Wuertz S."/>
            <person name="Du K."/>
            <person name="Schartl M."/>
        </authorList>
    </citation>
    <scope>NUCLEOTIDE SEQUENCE</scope>
    <source>
        <strain evidence="1">STURGEONOMICS-FGT-2020</strain>
        <tissue evidence="1">Whole blood</tissue>
    </source>
</reference>
<keyword evidence="2" id="KW-1185">Reference proteome</keyword>
<dbReference type="Proteomes" id="UP001230051">
    <property type="component" value="Unassembled WGS sequence"/>
</dbReference>
<evidence type="ECO:0000313" key="1">
    <source>
        <dbReference type="EMBL" id="KAK1161825.1"/>
    </source>
</evidence>
<protein>
    <submittedName>
        <fullName evidence="1">Protein TSSC4 isoform X2</fullName>
    </submittedName>
</protein>
<dbReference type="AlphaFoldDB" id="A0AAD8D3I0"/>
<gene>
    <name evidence="1" type="ORF">AOXY_G19475</name>
</gene>
<accession>A0AAD8D3I0</accession>
<proteinExistence type="predicted"/>
<dbReference type="EMBL" id="JAGXEW010000018">
    <property type="protein sequence ID" value="KAK1161825.1"/>
    <property type="molecule type" value="Genomic_DNA"/>
</dbReference>
<name>A0AAD8D3I0_ACIOX</name>